<dbReference type="InterPro" id="IPR029047">
    <property type="entry name" value="HSP70_peptide-bd_sf"/>
</dbReference>
<dbReference type="GO" id="GO:0005524">
    <property type="term" value="F:ATP binding"/>
    <property type="evidence" value="ECO:0007669"/>
    <property type="project" value="UniProtKB-KW"/>
</dbReference>
<dbReference type="Gene3D" id="1.20.1270.10">
    <property type="match status" value="1"/>
</dbReference>
<reference evidence="11" key="1">
    <citation type="journal article" date="2023" name="Mol. Biol. Evol.">
        <title>Third-Generation Sequencing Reveals the Adaptive Role of the Epigenome in Three Deep-Sea Polychaetes.</title>
        <authorList>
            <person name="Perez M."/>
            <person name="Aroh O."/>
            <person name="Sun Y."/>
            <person name="Lan Y."/>
            <person name="Juniper S.K."/>
            <person name="Young C.R."/>
            <person name="Angers B."/>
            <person name="Qian P.Y."/>
        </authorList>
    </citation>
    <scope>NUCLEOTIDE SEQUENCE</scope>
    <source>
        <strain evidence="11">P08H-3</strain>
    </source>
</reference>
<dbReference type="GO" id="GO:0034663">
    <property type="term" value="C:endoplasmic reticulum chaperone complex"/>
    <property type="evidence" value="ECO:0007669"/>
    <property type="project" value="TreeGrafter"/>
</dbReference>
<evidence type="ECO:0000256" key="4">
    <source>
        <dbReference type="ARBA" id="ARBA00022741"/>
    </source>
</evidence>
<accession>A0AAD9J671</accession>
<dbReference type="FunFam" id="3.90.640.10:FF:000004">
    <property type="entry name" value="Heat shock 70 kDa protein 4"/>
    <property type="match status" value="1"/>
</dbReference>
<dbReference type="Gene3D" id="3.30.30.30">
    <property type="match status" value="1"/>
</dbReference>
<feature type="chain" id="PRO_5042108268" description="Hypoxia up-regulated protein 1" evidence="10">
    <location>
        <begin position="18"/>
        <end position="1032"/>
    </location>
</feature>
<dbReference type="Pfam" id="PF00012">
    <property type="entry name" value="HSP70"/>
    <property type="match status" value="1"/>
</dbReference>
<keyword evidence="6" id="KW-0067">ATP-binding</keyword>
<evidence type="ECO:0000313" key="11">
    <source>
        <dbReference type="EMBL" id="KAK2147196.1"/>
    </source>
</evidence>
<dbReference type="Proteomes" id="UP001208570">
    <property type="component" value="Unassembled WGS sequence"/>
</dbReference>
<organism evidence="11 12">
    <name type="scientific">Paralvinella palmiformis</name>
    <dbReference type="NCBI Taxonomy" id="53620"/>
    <lineage>
        <taxon>Eukaryota</taxon>
        <taxon>Metazoa</taxon>
        <taxon>Spiralia</taxon>
        <taxon>Lophotrochozoa</taxon>
        <taxon>Annelida</taxon>
        <taxon>Polychaeta</taxon>
        <taxon>Sedentaria</taxon>
        <taxon>Canalipalpata</taxon>
        <taxon>Terebellida</taxon>
        <taxon>Terebelliformia</taxon>
        <taxon>Alvinellidae</taxon>
        <taxon>Paralvinella</taxon>
    </lineage>
</organism>
<dbReference type="SUPFAM" id="SSF53067">
    <property type="entry name" value="Actin-like ATPase domain"/>
    <property type="match status" value="2"/>
</dbReference>
<dbReference type="Gene3D" id="3.30.420.40">
    <property type="match status" value="2"/>
</dbReference>
<name>A0AAD9J671_9ANNE</name>
<comment type="subcellular location">
    <subcellularLocation>
        <location evidence="1">Endoplasmic reticulum lumen</location>
    </subcellularLocation>
</comment>
<dbReference type="InterPro" id="IPR043129">
    <property type="entry name" value="ATPase_NBD"/>
</dbReference>
<feature type="region of interest" description="Disordered" evidence="9">
    <location>
        <begin position="571"/>
        <end position="722"/>
    </location>
</feature>
<keyword evidence="7" id="KW-0143">Chaperone</keyword>
<feature type="compositionally biased region" description="Basic and acidic residues" evidence="9">
    <location>
        <begin position="648"/>
        <end position="722"/>
    </location>
</feature>
<keyword evidence="5" id="KW-0256">Endoplasmic reticulum</keyword>
<evidence type="ECO:0000256" key="7">
    <source>
        <dbReference type="ARBA" id="ARBA00023186"/>
    </source>
</evidence>
<evidence type="ECO:0000313" key="12">
    <source>
        <dbReference type="Proteomes" id="UP001208570"/>
    </source>
</evidence>
<gene>
    <name evidence="11" type="ORF">LSH36_564g01052</name>
</gene>
<evidence type="ECO:0000256" key="3">
    <source>
        <dbReference type="ARBA" id="ARBA00022729"/>
    </source>
</evidence>
<protein>
    <recommendedName>
        <fullName evidence="8">Hypoxia up-regulated protein 1</fullName>
    </recommendedName>
</protein>
<keyword evidence="3 10" id="KW-0732">Signal</keyword>
<keyword evidence="12" id="KW-1185">Reference proteome</keyword>
<dbReference type="PANTHER" id="PTHR45639">
    <property type="entry name" value="HSC70CB, ISOFORM G-RELATED"/>
    <property type="match status" value="1"/>
</dbReference>
<dbReference type="GO" id="GO:0005788">
    <property type="term" value="C:endoplasmic reticulum lumen"/>
    <property type="evidence" value="ECO:0007669"/>
    <property type="project" value="UniProtKB-SubCell"/>
</dbReference>
<dbReference type="PRINTS" id="PR00301">
    <property type="entry name" value="HEATSHOCK70"/>
</dbReference>
<dbReference type="InterPro" id="IPR018181">
    <property type="entry name" value="Heat_shock_70_CS"/>
</dbReference>
<dbReference type="EMBL" id="JAODUP010000564">
    <property type="protein sequence ID" value="KAK2147196.1"/>
    <property type="molecule type" value="Genomic_DNA"/>
</dbReference>
<dbReference type="Gene3D" id="3.90.640.10">
    <property type="entry name" value="Actin, Chain A, domain 4"/>
    <property type="match status" value="1"/>
</dbReference>
<comment type="similarity">
    <text evidence="2">Belongs to the heat shock protein 70 family.</text>
</comment>
<evidence type="ECO:0000256" key="2">
    <source>
        <dbReference type="ARBA" id="ARBA00007381"/>
    </source>
</evidence>
<keyword evidence="4" id="KW-0547">Nucleotide-binding</keyword>
<dbReference type="Gene3D" id="2.60.34.10">
    <property type="entry name" value="Substrate Binding Domain Of DNAk, Chain A, domain 1"/>
    <property type="match status" value="1"/>
</dbReference>
<feature type="compositionally biased region" description="Basic and acidic residues" evidence="9">
    <location>
        <begin position="584"/>
        <end position="600"/>
    </location>
</feature>
<evidence type="ECO:0000256" key="8">
    <source>
        <dbReference type="ARBA" id="ARBA00040503"/>
    </source>
</evidence>
<dbReference type="CDD" id="cd10230">
    <property type="entry name" value="ASKHA_NBD_HSP70_HYOU1"/>
    <property type="match status" value="1"/>
</dbReference>
<proteinExistence type="inferred from homology"/>
<dbReference type="InterPro" id="IPR029048">
    <property type="entry name" value="HSP70_C_sf"/>
</dbReference>
<sequence length="1032" mass="116436">MEYILLLTAVAAVLTSAAGLAVMSVDFGSEFMKIAIVKPGVPMEIALNKESRRKTPVVVSIKDGERLFSDPAMNVALKYPRYAFKDLIDLLGKKASNPIISEYKKRYPFYDIEADPDTGLVAFKLEDGMLYSAEELVAMILESAKVIASDFAEQPITEAVITVPVYFNQAERRAIMRAGELAGLKVLQLINDNTAVALNYGVFRRKEFNNTAANYIFFDMGSSKTTVTLVAYQLVKAKNAVTGIEETFPQLTIKGVGFDRTLGGKIFQSRLANHLAKEFTKMKKTPNSVYDSPRALQKLHKEAGRLKNVLSANTEHFAQIEGLLDDKDFRVKVTREQFEEICSDLFQRVNNVIADALKSSEVTLDEVSDVILMGGGTRVPKVQEMIRDAVNRKELGKSINTDEAAALGASYQAAHLSKGYKVKKFAIKDANLFPIQVEFERARSGDDNGDSSKLVKRLLFGRMNPFPQKKVMTFSKQNKDFSFAVNYGDLSFLNEEFLKGFGKLTLQEVALVGIEDAFVKHSKDGEPKGTKAHFRIDDSGLFVVDKVETLFEKLVEEEVKKEESTLSKIGNTISSFFGGGGSTKDQEEKQGSVEDTKNETNPDQQDEAQKTDTDSKKQKKMDGADENTDREKSTEQNDKEQSSSGDNEAVKSKSDSSRTDENKETDTEPKKDEEQGDGKKDDGSKKEDGDDKTTQDDKKDKEDEKGDKKEENKTEKKTKPVAIKEEIQSHVLMIDLSDPSLEKINASKKKISDLRKKDMEKIKLAKVKNELESFIFDTQDKLYQEIYEKCSTDEEREKIRTKFSEVSDWLYEQEEDAERKVYDIKLSELKKLTADLYQRVYEAEERPKAIEALNGVVNYTEYFRDGMKNLTGEDQPFTEVELATLEKLINTTKNVSTKWKRVESLVLVHRFGIKRRKKNKPGAGRPKKTDRLKDFVKPLCSSRVWHSSTAYHRNRDVQSNFNCRVTGVVPSCQVCIHHHSCRKSFSSISDGLKQKLVYGTAYEALVEAHQNVRCVHQEIYGEINGPVLFRED</sequence>
<feature type="compositionally biased region" description="Basic and acidic residues" evidence="9">
    <location>
        <begin position="607"/>
        <end position="641"/>
    </location>
</feature>
<evidence type="ECO:0000256" key="5">
    <source>
        <dbReference type="ARBA" id="ARBA00022824"/>
    </source>
</evidence>
<feature type="signal peptide" evidence="10">
    <location>
        <begin position="1"/>
        <end position="17"/>
    </location>
</feature>
<dbReference type="InterPro" id="IPR013126">
    <property type="entry name" value="Hsp_70_fam"/>
</dbReference>
<comment type="caution">
    <text evidence="11">The sequence shown here is derived from an EMBL/GenBank/DDBJ whole genome shotgun (WGS) entry which is preliminary data.</text>
</comment>
<dbReference type="PROSITE" id="PS01036">
    <property type="entry name" value="HSP70_3"/>
    <property type="match status" value="1"/>
</dbReference>
<evidence type="ECO:0000256" key="9">
    <source>
        <dbReference type="SAM" id="MobiDB-lite"/>
    </source>
</evidence>
<dbReference type="SUPFAM" id="SSF100934">
    <property type="entry name" value="Heat shock protein 70kD (HSP70), C-terminal subdomain"/>
    <property type="match status" value="1"/>
</dbReference>
<evidence type="ECO:0000256" key="10">
    <source>
        <dbReference type="SAM" id="SignalP"/>
    </source>
</evidence>
<dbReference type="FunFam" id="1.20.1270.10:FF:000002">
    <property type="entry name" value="Heat shock 70 kDa protein 4"/>
    <property type="match status" value="1"/>
</dbReference>
<dbReference type="AlphaFoldDB" id="A0AAD9J671"/>
<dbReference type="GO" id="GO:0030968">
    <property type="term" value="P:endoplasmic reticulum unfolded protein response"/>
    <property type="evidence" value="ECO:0007669"/>
    <property type="project" value="TreeGrafter"/>
</dbReference>
<dbReference type="PANTHER" id="PTHR45639:SF3">
    <property type="entry name" value="HYPOXIA UP-REGULATED PROTEIN 1"/>
    <property type="match status" value="1"/>
</dbReference>
<evidence type="ECO:0000256" key="1">
    <source>
        <dbReference type="ARBA" id="ARBA00004319"/>
    </source>
</evidence>
<evidence type="ECO:0000256" key="6">
    <source>
        <dbReference type="ARBA" id="ARBA00022840"/>
    </source>
</evidence>
<dbReference type="GO" id="GO:0140662">
    <property type="term" value="F:ATP-dependent protein folding chaperone"/>
    <property type="evidence" value="ECO:0007669"/>
    <property type="project" value="InterPro"/>
</dbReference>
<dbReference type="FunFam" id="3.30.30.30:FF:000004">
    <property type="entry name" value="hypoxia up-regulated protein 1"/>
    <property type="match status" value="1"/>
</dbReference>